<accession>A0AAC9K6I2</accession>
<reference evidence="3" key="1">
    <citation type="submission" date="2016-11" db="EMBL/GenBank/DDBJ databases">
        <title>Comparative genomic and phenotypic analysis of Granulibacter bethesdensis clinical isolates from patients with chronic granulomatous disease.</title>
        <authorList>
            <person name="Zarember K.A."/>
            <person name="Porcella S.F."/>
            <person name="Chu J."/>
            <person name="Ding L."/>
            <person name="Dahlstrom E."/>
            <person name="Barbian K."/>
            <person name="Martens C."/>
            <person name="Sykora L."/>
            <person name="Kramer S."/>
            <person name="Pettinato A.M."/>
            <person name="Hong H."/>
            <person name="Wald G."/>
            <person name="Berg L.J."/>
            <person name="Rogge L.S."/>
            <person name="Greenberg D.E."/>
            <person name="Falcone E.L."/>
            <person name="Neves J.F."/>
            <person name="Simoes M.J."/>
            <person name="Casal M."/>
            <person name="Rodriguez-Lopez F.C."/>
            <person name="Zelazny A."/>
            <person name="Gallin J.I."/>
            <person name="Holland S.M."/>
        </authorList>
    </citation>
    <scope>NUCLEOTIDE SEQUENCE [LARGE SCALE GENOMIC DNA]</scope>
    <source>
        <strain evidence="3">NIH9.1</strain>
    </source>
</reference>
<evidence type="ECO:0000313" key="2">
    <source>
        <dbReference type="EMBL" id="APH53926.1"/>
    </source>
</evidence>
<feature type="region of interest" description="Disordered" evidence="1">
    <location>
        <begin position="44"/>
        <end position="63"/>
    </location>
</feature>
<evidence type="ECO:0008006" key="4">
    <source>
        <dbReference type="Google" id="ProtNLM"/>
    </source>
</evidence>
<dbReference type="EMBL" id="CP018191">
    <property type="protein sequence ID" value="APH53926.1"/>
    <property type="molecule type" value="Genomic_DNA"/>
</dbReference>
<dbReference type="AlphaFoldDB" id="A0AAC9K6I2"/>
<protein>
    <recommendedName>
        <fullName evidence="4">DUF2934 domain-containing protein</fullName>
    </recommendedName>
</protein>
<dbReference type="InterPro" id="IPR021327">
    <property type="entry name" value="DUF2934"/>
</dbReference>
<gene>
    <name evidence="2" type="ORF">GbCGDNIH9_0678</name>
</gene>
<evidence type="ECO:0000313" key="3">
    <source>
        <dbReference type="Proteomes" id="UP000182373"/>
    </source>
</evidence>
<dbReference type="RefSeq" id="WP_072572103.1">
    <property type="nucleotide sequence ID" value="NZ_CP018191.1"/>
</dbReference>
<dbReference type="Pfam" id="PF11154">
    <property type="entry name" value="DUF2934"/>
    <property type="match status" value="1"/>
</dbReference>
<proteinExistence type="predicted"/>
<dbReference type="Proteomes" id="UP000182373">
    <property type="component" value="Chromosome"/>
</dbReference>
<sequence length="63" mass="7304">MTGAITRQDERVRIRAYLLWEKAGRPHGRNEEFWEEALIEILQEETESLSPTPSSSSLMTEAR</sequence>
<organism evidence="2 3">
    <name type="scientific">Granulibacter bethesdensis</name>
    <dbReference type="NCBI Taxonomy" id="364410"/>
    <lineage>
        <taxon>Bacteria</taxon>
        <taxon>Pseudomonadati</taxon>
        <taxon>Pseudomonadota</taxon>
        <taxon>Alphaproteobacteria</taxon>
        <taxon>Acetobacterales</taxon>
        <taxon>Acetobacteraceae</taxon>
        <taxon>Granulibacter</taxon>
    </lineage>
</organism>
<feature type="compositionally biased region" description="Low complexity" evidence="1">
    <location>
        <begin position="48"/>
        <end position="63"/>
    </location>
</feature>
<evidence type="ECO:0000256" key="1">
    <source>
        <dbReference type="SAM" id="MobiDB-lite"/>
    </source>
</evidence>
<name>A0AAC9K6I2_9PROT</name>